<keyword evidence="2 5" id="KW-0547">Nucleotide-binding</keyword>
<dbReference type="Gene3D" id="1.10.510.10">
    <property type="entry name" value="Transferase(Phosphotransferase) domain 1"/>
    <property type="match status" value="1"/>
</dbReference>
<keyword evidence="9" id="KW-1185">Reference proteome</keyword>
<evidence type="ECO:0000256" key="4">
    <source>
        <dbReference type="ARBA" id="ARBA00022840"/>
    </source>
</evidence>
<dbReference type="EMBL" id="CP011125">
    <property type="protein sequence ID" value="AKF05179.1"/>
    <property type="molecule type" value="Genomic_DNA"/>
</dbReference>
<evidence type="ECO:0000256" key="3">
    <source>
        <dbReference type="ARBA" id="ARBA00022777"/>
    </source>
</evidence>
<dbReference type="SUPFAM" id="SSF56112">
    <property type="entry name" value="Protein kinase-like (PK-like)"/>
    <property type="match status" value="1"/>
</dbReference>
<dbReference type="KEGG" id="samy:DB32_002328"/>
<dbReference type="CDD" id="cd14014">
    <property type="entry name" value="STKc_PknB_like"/>
    <property type="match status" value="1"/>
</dbReference>
<dbReference type="PROSITE" id="PS00107">
    <property type="entry name" value="PROTEIN_KINASE_ATP"/>
    <property type="match status" value="1"/>
</dbReference>
<proteinExistence type="predicted"/>
<keyword evidence="4 5" id="KW-0067">ATP-binding</keyword>
<feature type="binding site" evidence="5">
    <location>
        <position position="70"/>
    </location>
    <ligand>
        <name>ATP</name>
        <dbReference type="ChEBI" id="CHEBI:30616"/>
    </ligand>
</feature>
<accession>A0A0F6SEH0</accession>
<evidence type="ECO:0000256" key="5">
    <source>
        <dbReference type="PROSITE-ProRule" id="PRU10141"/>
    </source>
</evidence>
<feature type="region of interest" description="Disordered" evidence="6">
    <location>
        <begin position="1"/>
        <end position="33"/>
    </location>
</feature>
<dbReference type="Proteomes" id="UP000034883">
    <property type="component" value="Chromosome"/>
</dbReference>
<organism evidence="8 9">
    <name type="scientific">Sandaracinus amylolyticus</name>
    <dbReference type="NCBI Taxonomy" id="927083"/>
    <lineage>
        <taxon>Bacteria</taxon>
        <taxon>Pseudomonadati</taxon>
        <taxon>Myxococcota</taxon>
        <taxon>Polyangia</taxon>
        <taxon>Polyangiales</taxon>
        <taxon>Sandaracinaceae</taxon>
        <taxon>Sandaracinus</taxon>
    </lineage>
</organism>
<dbReference type="InterPro" id="IPR000719">
    <property type="entry name" value="Prot_kinase_dom"/>
</dbReference>
<evidence type="ECO:0000313" key="8">
    <source>
        <dbReference type="EMBL" id="AKF05179.1"/>
    </source>
</evidence>
<dbReference type="AlphaFoldDB" id="A0A0F6SEH0"/>
<evidence type="ECO:0000256" key="6">
    <source>
        <dbReference type="SAM" id="MobiDB-lite"/>
    </source>
</evidence>
<evidence type="ECO:0000256" key="2">
    <source>
        <dbReference type="ARBA" id="ARBA00022741"/>
    </source>
</evidence>
<protein>
    <submittedName>
        <fullName evidence="8">Serine/threonine protein kinase</fullName>
    </submittedName>
</protein>
<dbReference type="InterPro" id="IPR011009">
    <property type="entry name" value="Kinase-like_dom_sf"/>
</dbReference>
<dbReference type="GO" id="GO:0004674">
    <property type="term" value="F:protein serine/threonine kinase activity"/>
    <property type="evidence" value="ECO:0007669"/>
    <property type="project" value="UniProtKB-KW"/>
</dbReference>
<dbReference type="Gene3D" id="3.30.200.20">
    <property type="entry name" value="Phosphorylase Kinase, domain 1"/>
    <property type="match status" value="1"/>
</dbReference>
<dbReference type="PROSITE" id="PS00109">
    <property type="entry name" value="PROTEIN_KINASE_TYR"/>
    <property type="match status" value="1"/>
</dbReference>
<dbReference type="InterPro" id="IPR008266">
    <property type="entry name" value="Tyr_kinase_AS"/>
</dbReference>
<keyword evidence="8" id="KW-0723">Serine/threonine-protein kinase</keyword>
<dbReference type="GO" id="GO:0005524">
    <property type="term" value="F:ATP binding"/>
    <property type="evidence" value="ECO:0007669"/>
    <property type="project" value="UniProtKB-UniRule"/>
</dbReference>
<dbReference type="InterPro" id="IPR017441">
    <property type="entry name" value="Protein_kinase_ATP_BS"/>
</dbReference>
<keyword evidence="1" id="KW-0808">Transferase</keyword>
<evidence type="ECO:0000259" key="7">
    <source>
        <dbReference type="PROSITE" id="PS50011"/>
    </source>
</evidence>
<evidence type="ECO:0000313" key="9">
    <source>
        <dbReference type="Proteomes" id="UP000034883"/>
    </source>
</evidence>
<reference evidence="8 9" key="1">
    <citation type="submission" date="2015-03" db="EMBL/GenBank/DDBJ databases">
        <title>Genome assembly of Sandaracinus amylolyticus DSM 53668.</title>
        <authorList>
            <person name="Sharma G."/>
            <person name="Subramanian S."/>
        </authorList>
    </citation>
    <scope>NUCLEOTIDE SEQUENCE [LARGE SCALE GENOMIC DNA]</scope>
    <source>
        <strain evidence="8 9">DSM 53668</strain>
    </source>
</reference>
<dbReference type="STRING" id="927083.DB32_002328"/>
<dbReference type="PANTHER" id="PTHR43289">
    <property type="entry name" value="MITOGEN-ACTIVATED PROTEIN KINASE KINASE KINASE 20-RELATED"/>
    <property type="match status" value="1"/>
</dbReference>
<keyword evidence="3 8" id="KW-0418">Kinase</keyword>
<sequence length="329" mass="35195">MDSRGWPRFGACGSAGGSAEDTRDEVSGVRPCMPRRPERVGPYRVLGVLGEGGMGVVYLAERGTTRVAVKCLRTAPGAGARRRFEAEAFVQSALSHPNVVRVLDGDTGPEPYLVLELVEGPSLLALCSALGARGLRLPIDACLYVAERAARALAHAHALEDEHGRSLEIVHRDVSPSNLLLTREGSVKLTDFGLVRHRDRDWATTAGLALGKIGYMPPELLRGGEVDARADVYALGVVLWECLTGRVLVPRRSLFEAAERVVQGQHPAPSTWRPRVPTEVDALVARAISIDPDARPSAAGLASALCLARRGRGRRTLERAVRGEGGAAC</sequence>
<dbReference type="PROSITE" id="PS50011">
    <property type="entry name" value="PROTEIN_KINASE_DOM"/>
    <property type="match status" value="1"/>
</dbReference>
<feature type="domain" description="Protein kinase" evidence="7">
    <location>
        <begin position="43"/>
        <end position="307"/>
    </location>
</feature>
<evidence type="ECO:0000256" key="1">
    <source>
        <dbReference type="ARBA" id="ARBA00022679"/>
    </source>
</evidence>
<dbReference type="PANTHER" id="PTHR43289:SF34">
    <property type="entry name" value="SERINE_THREONINE-PROTEIN KINASE YBDM-RELATED"/>
    <property type="match status" value="1"/>
</dbReference>
<name>A0A0F6SEH0_9BACT</name>
<gene>
    <name evidence="8" type="ORF">DB32_002328</name>
</gene>
<dbReference type="Pfam" id="PF00069">
    <property type="entry name" value="Pkinase"/>
    <property type="match status" value="1"/>
</dbReference>